<feature type="domain" description="AP2/ERF" evidence="7">
    <location>
        <begin position="29"/>
        <end position="86"/>
    </location>
</feature>
<keyword evidence="5" id="KW-0804">Transcription</keyword>
<dbReference type="GO" id="GO:0003700">
    <property type="term" value="F:DNA-binding transcription factor activity"/>
    <property type="evidence" value="ECO:0007669"/>
    <property type="project" value="InterPro"/>
</dbReference>
<reference evidence="8" key="1">
    <citation type="submission" date="2023-08" db="EMBL/GenBank/DDBJ databases">
        <title>A de novo genome assembly of Solanum verrucosum Schlechtendal, a Mexican diploid species geographically isolated from the other diploid A-genome species in potato relatives.</title>
        <authorList>
            <person name="Hosaka K."/>
        </authorList>
    </citation>
    <scope>NUCLEOTIDE SEQUENCE</scope>
    <source>
        <tissue evidence="8">Young leaves</tissue>
    </source>
</reference>
<sequence>MSPKAKCTAVAKTTKMALKGNGGVEKKVHYRGVQKRDSRRYSAQIKDLWKKSRVWLGTFDTAVEAGKAYDAAAINFHGIKAKTNFPFPAPPINLPPRKNSYVSQRMQCFLPLNQWCCKEKAGFTQGGGGGGATVSITGASSMIDFMGSVKRRHIDINLNYPPAPEDM</sequence>
<dbReference type="CDD" id="cd00018">
    <property type="entry name" value="AP2"/>
    <property type="match status" value="1"/>
</dbReference>
<evidence type="ECO:0000259" key="7">
    <source>
        <dbReference type="PROSITE" id="PS51032"/>
    </source>
</evidence>
<dbReference type="Gene3D" id="3.30.730.10">
    <property type="entry name" value="AP2/ERF domain"/>
    <property type="match status" value="1"/>
</dbReference>
<dbReference type="Proteomes" id="UP001234989">
    <property type="component" value="Chromosome 12"/>
</dbReference>
<evidence type="ECO:0000313" key="8">
    <source>
        <dbReference type="EMBL" id="WMV58123.1"/>
    </source>
</evidence>
<dbReference type="Pfam" id="PF00847">
    <property type="entry name" value="AP2"/>
    <property type="match status" value="1"/>
</dbReference>
<keyword evidence="2" id="KW-0936">Ethylene signaling pathway</keyword>
<evidence type="ECO:0000313" key="9">
    <source>
        <dbReference type="Proteomes" id="UP001234989"/>
    </source>
</evidence>
<evidence type="ECO:0000256" key="2">
    <source>
        <dbReference type="ARBA" id="ARBA00022745"/>
    </source>
</evidence>
<keyword evidence="3" id="KW-0805">Transcription regulation</keyword>
<comment type="subcellular location">
    <subcellularLocation>
        <location evidence="1">Nucleus</location>
    </subcellularLocation>
</comment>
<name>A0AAF0V7H7_SOLVR</name>
<dbReference type="EMBL" id="CP133623">
    <property type="protein sequence ID" value="WMV58123.1"/>
    <property type="molecule type" value="Genomic_DNA"/>
</dbReference>
<dbReference type="GO" id="GO:0009873">
    <property type="term" value="P:ethylene-activated signaling pathway"/>
    <property type="evidence" value="ECO:0007669"/>
    <property type="project" value="UniProtKB-KW"/>
</dbReference>
<organism evidence="8 9">
    <name type="scientific">Solanum verrucosum</name>
    <dbReference type="NCBI Taxonomy" id="315347"/>
    <lineage>
        <taxon>Eukaryota</taxon>
        <taxon>Viridiplantae</taxon>
        <taxon>Streptophyta</taxon>
        <taxon>Embryophyta</taxon>
        <taxon>Tracheophyta</taxon>
        <taxon>Spermatophyta</taxon>
        <taxon>Magnoliopsida</taxon>
        <taxon>eudicotyledons</taxon>
        <taxon>Gunneridae</taxon>
        <taxon>Pentapetalae</taxon>
        <taxon>asterids</taxon>
        <taxon>lamiids</taxon>
        <taxon>Solanales</taxon>
        <taxon>Solanaceae</taxon>
        <taxon>Solanoideae</taxon>
        <taxon>Solaneae</taxon>
        <taxon>Solanum</taxon>
    </lineage>
</organism>
<dbReference type="PANTHER" id="PTHR31677:SF212">
    <property type="entry name" value="ETHYLENE-RESPONSIVE TRANSCRIPTION FACTOR 8"/>
    <property type="match status" value="1"/>
</dbReference>
<dbReference type="InterPro" id="IPR036955">
    <property type="entry name" value="AP2/ERF_dom_sf"/>
</dbReference>
<accession>A0AAF0V7H7</accession>
<keyword evidence="4" id="KW-0238">DNA-binding</keyword>
<evidence type="ECO:0000256" key="4">
    <source>
        <dbReference type="ARBA" id="ARBA00023125"/>
    </source>
</evidence>
<dbReference type="InterPro" id="IPR016177">
    <property type="entry name" value="DNA-bd_dom_sf"/>
</dbReference>
<dbReference type="PRINTS" id="PR00367">
    <property type="entry name" value="ETHRSPELEMNT"/>
</dbReference>
<gene>
    <name evidence="8" type="ORF">MTR67_051508</name>
</gene>
<keyword evidence="6" id="KW-0539">Nucleus</keyword>
<evidence type="ECO:0000256" key="1">
    <source>
        <dbReference type="ARBA" id="ARBA00004123"/>
    </source>
</evidence>
<protein>
    <recommendedName>
        <fullName evidence="7">AP2/ERF domain-containing protein</fullName>
    </recommendedName>
</protein>
<evidence type="ECO:0000256" key="5">
    <source>
        <dbReference type="ARBA" id="ARBA00023163"/>
    </source>
</evidence>
<dbReference type="GO" id="GO:0005634">
    <property type="term" value="C:nucleus"/>
    <property type="evidence" value="ECO:0007669"/>
    <property type="project" value="UniProtKB-SubCell"/>
</dbReference>
<dbReference type="PANTHER" id="PTHR31677">
    <property type="entry name" value="AP2 DOMAIN CLASS TRANSCRIPTION FACTOR"/>
    <property type="match status" value="1"/>
</dbReference>
<proteinExistence type="predicted"/>
<keyword evidence="9" id="KW-1185">Reference proteome</keyword>
<evidence type="ECO:0000256" key="6">
    <source>
        <dbReference type="ARBA" id="ARBA00023242"/>
    </source>
</evidence>
<dbReference type="PROSITE" id="PS51032">
    <property type="entry name" value="AP2_ERF"/>
    <property type="match status" value="1"/>
</dbReference>
<evidence type="ECO:0000256" key="3">
    <source>
        <dbReference type="ARBA" id="ARBA00023015"/>
    </source>
</evidence>
<dbReference type="SUPFAM" id="SSF54171">
    <property type="entry name" value="DNA-binding domain"/>
    <property type="match status" value="1"/>
</dbReference>
<dbReference type="GO" id="GO:0003677">
    <property type="term" value="F:DNA binding"/>
    <property type="evidence" value="ECO:0007669"/>
    <property type="project" value="UniProtKB-KW"/>
</dbReference>
<dbReference type="AlphaFoldDB" id="A0AAF0V7H7"/>
<dbReference type="SMART" id="SM00380">
    <property type="entry name" value="AP2"/>
    <property type="match status" value="1"/>
</dbReference>
<dbReference type="InterPro" id="IPR001471">
    <property type="entry name" value="AP2/ERF_dom"/>
</dbReference>